<organism evidence="2 3">
    <name type="scientific">Saccharicrinis carchari</name>
    <dbReference type="NCBI Taxonomy" id="1168039"/>
    <lineage>
        <taxon>Bacteria</taxon>
        <taxon>Pseudomonadati</taxon>
        <taxon>Bacteroidota</taxon>
        <taxon>Bacteroidia</taxon>
        <taxon>Marinilabiliales</taxon>
        <taxon>Marinilabiliaceae</taxon>
        <taxon>Saccharicrinis</taxon>
    </lineage>
</organism>
<dbReference type="OrthoDB" id="1110016at2"/>
<dbReference type="AlphaFoldDB" id="A0A521CPS9"/>
<protein>
    <submittedName>
        <fullName evidence="2">Uncharacterized protein</fullName>
    </submittedName>
</protein>
<dbReference type="RefSeq" id="WP_142533010.1">
    <property type="nucleotide sequence ID" value="NZ_FXTB01000003.1"/>
</dbReference>
<dbReference type="EMBL" id="FXTB01000003">
    <property type="protein sequence ID" value="SMO60781.1"/>
    <property type="molecule type" value="Genomic_DNA"/>
</dbReference>
<keyword evidence="1" id="KW-1133">Transmembrane helix</keyword>
<name>A0A521CPS9_SACCC</name>
<evidence type="ECO:0000313" key="3">
    <source>
        <dbReference type="Proteomes" id="UP000319040"/>
    </source>
</evidence>
<keyword evidence="3" id="KW-1185">Reference proteome</keyword>
<feature type="transmembrane region" description="Helical" evidence="1">
    <location>
        <begin position="20"/>
        <end position="41"/>
    </location>
</feature>
<gene>
    <name evidence="2" type="ORF">SAMN06265379_103317</name>
</gene>
<reference evidence="2 3" key="1">
    <citation type="submission" date="2017-05" db="EMBL/GenBank/DDBJ databases">
        <authorList>
            <person name="Varghese N."/>
            <person name="Submissions S."/>
        </authorList>
    </citation>
    <scope>NUCLEOTIDE SEQUENCE [LARGE SCALE GENOMIC DNA]</scope>
    <source>
        <strain evidence="2 3">DSM 27040</strain>
    </source>
</reference>
<evidence type="ECO:0000256" key="1">
    <source>
        <dbReference type="SAM" id="Phobius"/>
    </source>
</evidence>
<keyword evidence="1" id="KW-0472">Membrane</keyword>
<accession>A0A521CPS9</accession>
<sequence>MYYPSLFIRTIETILLKADVYGFVVILLALILVAFVSYKYIRNNNSSSSDATKEKKPAPAFDVKDMMEPGSERIRRHILETSKIYIMIIQGFADGNEKQLKATCKKVSYLEKSMRRIKEDLFNSFTLLSAGKYDTAHYFIQAMDYLGELTSPLKQIAQPVYSHILKQHKGLTESQKEDILLLMEEVTGFFNYLVHIEKEQKFDAVPEMIERQKYIVEMIEALRMKQIERLIQGQGKTRSSILLLECYAESKNLILFTINLLKAHRDFHKLS</sequence>
<dbReference type="Proteomes" id="UP000319040">
    <property type="component" value="Unassembled WGS sequence"/>
</dbReference>
<keyword evidence="1" id="KW-0812">Transmembrane</keyword>
<proteinExistence type="predicted"/>
<evidence type="ECO:0000313" key="2">
    <source>
        <dbReference type="EMBL" id="SMO60781.1"/>
    </source>
</evidence>